<comment type="caution">
    <text evidence="2">The sequence shown here is derived from an EMBL/GenBank/DDBJ whole genome shotgun (WGS) entry which is preliminary data.</text>
</comment>
<evidence type="ECO:0000256" key="1">
    <source>
        <dbReference type="SAM" id="MobiDB-lite"/>
    </source>
</evidence>
<feature type="region of interest" description="Disordered" evidence="1">
    <location>
        <begin position="1"/>
        <end position="38"/>
    </location>
</feature>
<feature type="compositionally biased region" description="Pro residues" evidence="1">
    <location>
        <begin position="25"/>
        <end position="34"/>
    </location>
</feature>
<gene>
    <name evidence="2" type="ORF">E2C01_041956</name>
</gene>
<name>A0A5B7FT96_PORTR</name>
<evidence type="ECO:0000313" key="3">
    <source>
        <dbReference type="Proteomes" id="UP000324222"/>
    </source>
</evidence>
<organism evidence="2 3">
    <name type="scientific">Portunus trituberculatus</name>
    <name type="common">Swimming crab</name>
    <name type="synonym">Neptunus trituberculatus</name>
    <dbReference type="NCBI Taxonomy" id="210409"/>
    <lineage>
        <taxon>Eukaryota</taxon>
        <taxon>Metazoa</taxon>
        <taxon>Ecdysozoa</taxon>
        <taxon>Arthropoda</taxon>
        <taxon>Crustacea</taxon>
        <taxon>Multicrustacea</taxon>
        <taxon>Malacostraca</taxon>
        <taxon>Eumalacostraca</taxon>
        <taxon>Eucarida</taxon>
        <taxon>Decapoda</taxon>
        <taxon>Pleocyemata</taxon>
        <taxon>Brachyura</taxon>
        <taxon>Eubrachyura</taxon>
        <taxon>Portunoidea</taxon>
        <taxon>Portunidae</taxon>
        <taxon>Portuninae</taxon>
        <taxon>Portunus</taxon>
    </lineage>
</organism>
<keyword evidence="3" id="KW-1185">Reference proteome</keyword>
<accession>A0A5B7FT96</accession>
<sequence>MRSRRGHIREGRPGSPLLVRGSQPTLPPPSPPQLDPAHSADVTALADRPAILNCRVHNISNKTPMLTTRVKLQVPVHNAAKCTATAIFSL</sequence>
<dbReference type="AlphaFoldDB" id="A0A5B7FT96"/>
<dbReference type="Proteomes" id="UP000324222">
    <property type="component" value="Unassembled WGS sequence"/>
</dbReference>
<protein>
    <submittedName>
        <fullName evidence="2">Uncharacterized protein</fullName>
    </submittedName>
</protein>
<proteinExistence type="predicted"/>
<dbReference type="OrthoDB" id="5969816at2759"/>
<reference evidence="2 3" key="1">
    <citation type="submission" date="2019-05" db="EMBL/GenBank/DDBJ databases">
        <title>Another draft genome of Portunus trituberculatus and its Hox gene families provides insights of decapod evolution.</title>
        <authorList>
            <person name="Jeong J.-H."/>
            <person name="Song I."/>
            <person name="Kim S."/>
            <person name="Choi T."/>
            <person name="Kim D."/>
            <person name="Ryu S."/>
            <person name="Kim W."/>
        </authorList>
    </citation>
    <scope>NUCLEOTIDE SEQUENCE [LARGE SCALE GENOMIC DNA]</scope>
    <source>
        <tissue evidence="2">Muscle</tissue>
    </source>
</reference>
<evidence type="ECO:0000313" key="2">
    <source>
        <dbReference type="EMBL" id="MPC48188.1"/>
    </source>
</evidence>
<dbReference type="EMBL" id="VSRR010008148">
    <property type="protein sequence ID" value="MPC48188.1"/>
    <property type="molecule type" value="Genomic_DNA"/>
</dbReference>